<feature type="region of interest" description="Disordered" evidence="1">
    <location>
        <begin position="536"/>
        <end position="667"/>
    </location>
</feature>
<keyword evidence="2" id="KW-0472">Membrane</keyword>
<feature type="domain" description="Cysteine-rich interdomain region 1 gamma" evidence="5">
    <location>
        <begin position="331"/>
        <end position="380"/>
    </location>
</feature>
<dbReference type="Pfam" id="PF03011">
    <property type="entry name" value="PFEMP"/>
    <property type="match status" value="1"/>
</dbReference>
<dbReference type="InterPro" id="IPR054595">
    <property type="entry name" value="DBL_C"/>
</dbReference>
<gene>
    <name evidence="7" type="ORF">PFTANZ_06138</name>
</gene>
<evidence type="ECO:0000259" key="3">
    <source>
        <dbReference type="Pfam" id="PF03011"/>
    </source>
</evidence>
<feature type="region of interest" description="Disordered" evidence="1">
    <location>
        <begin position="100"/>
        <end position="128"/>
    </location>
</feature>
<feature type="compositionally biased region" description="Polar residues" evidence="1">
    <location>
        <begin position="114"/>
        <end position="128"/>
    </location>
</feature>
<dbReference type="FunFam" id="1.20.58.1930:FF:000001">
    <property type="entry name" value="Erythrocyte membrane protein 1, PfEMP1"/>
    <property type="match status" value="1"/>
</dbReference>
<evidence type="ECO:0000259" key="5">
    <source>
        <dbReference type="Pfam" id="PF18562"/>
    </source>
</evidence>
<feature type="region of interest" description="Disordered" evidence="1">
    <location>
        <begin position="15"/>
        <end position="43"/>
    </location>
</feature>
<evidence type="ECO:0000259" key="6">
    <source>
        <dbReference type="Pfam" id="PF22672"/>
    </source>
</evidence>
<feature type="compositionally biased region" description="Polar residues" evidence="1">
    <location>
        <begin position="17"/>
        <end position="28"/>
    </location>
</feature>
<feature type="transmembrane region" description="Helical" evidence="2">
    <location>
        <begin position="667"/>
        <end position="688"/>
    </location>
</feature>
<evidence type="ECO:0000256" key="1">
    <source>
        <dbReference type="SAM" id="MobiDB-lite"/>
    </source>
</evidence>
<dbReference type="Proteomes" id="UP000030708">
    <property type="component" value="Unassembled WGS sequence"/>
</dbReference>
<evidence type="ECO:0000259" key="4">
    <source>
        <dbReference type="Pfam" id="PF05424"/>
    </source>
</evidence>
<proteinExistence type="predicted"/>
<protein>
    <recommendedName>
        <fullName evidence="9">Duffy-binding-like domain-containing protein</fullName>
    </recommendedName>
</protein>
<dbReference type="InterPro" id="IPR041480">
    <property type="entry name" value="CIDR1_gamma"/>
</dbReference>
<reference evidence="7 8" key="2">
    <citation type="submission" date="2013-02" db="EMBL/GenBank/DDBJ databases">
        <title>The Genome Sequence of Plasmodium falciparum Tanzania (2000708).</title>
        <authorList>
            <consortium name="The Broad Institute Genome Sequencing Platform"/>
            <consortium name="The Broad Institute Genome Sequencing Center for Infectious Disease"/>
            <person name="Neafsey D."/>
            <person name="Cheeseman I."/>
            <person name="Volkman S."/>
            <person name="Adams J."/>
            <person name="Walker B."/>
            <person name="Young S.K."/>
            <person name="Zeng Q."/>
            <person name="Gargeya S."/>
            <person name="Fitzgerald M."/>
            <person name="Haas B."/>
            <person name="Abouelleil A."/>
            <person name="Alvarado L."/>
            <person name="Arachchi H.M."/>
            <person name="Berlin A.M."/>
            <person name="Chapman S.B."/>
            <person name="Dewar J."/>
            <person name="Goldberg J."/>
            <person name="Griggs A."/>
            <person name="Gujja S."/>
            <person name="Hansen M."/>
            <person name="Howarth C."/>
            <person name="Imamovic A."/>
            <person name="Larimer J."/>
            <person name="McCowan C."/>
            <person name="Murphy C."/>
            <person name="Neiman D."/>
            <person name="Pearson M."/>
            <person name="Priest M."/>
            <person name="Roberts A."/>
            <person name="Saif S."/>
            <person name="Shea T."/>
            <person name="Sisk P."/>
            <person name="Sykes S."/>
            <person name="Wortman J."/>
            <person name="Nusbaum C."/>
            <person name="Birren B."/>
        </authorList>
    </citation>
    <scope>NUCLEOTIDE SEQUENCE [LARGE SCALE GENOMIC DNA]</scope>
    <source>
        <strain evidence="8">Tanzania (2000708)</strain>
    </source>
</reference>
<evidence type="ECO:0000256" key="2">
    <source>
        <dbReference type="SAM" id="Phobius"/>
    </source>
</evidence>
<feature type="domain" description="Duffy-binding-like" evidence="6">
    <location>
        <begin position="144"/>
        <end position="288"/>
    </location>
</feature>
<feature type="compositionally biased region" description="Basic and acidic residues" evidence="1">
    <location>
        <begin position="33"/>
        <end position="43"/>
    </location>
</feature>
<feature type="compositionally biased region" description="Basic and acidic residues" evidence="1">
    <location>
        <begin position="601"/>
        <end position="617"/>
    </location>
</feature>
<dbReference type="EMBL" id="KI926855">
    <property type="protein sequence ID" value="ETW33143.1"/>
    <property type="molecule type" value="Genomic_DNA"/>
</dbReference>
<dbReference type="Gene3D" id="1.20.58.830">
    <property type="match status" value="1"/>
</dbReference>
<dbReference type="InterPro" id="IPR004258">
    <property type="entry name" value="DBL"/>
</dbReference>
<sequence>GDKTSMEKIQEKIDTILKQSGNNKGTSDTQQQTEREKREEFWKQHGKHIWEGMVCALTYEDEGARGESAKIKQNNDLKQALLDNDGNKPQKPQYHYDQVKLDENSGTRPKPQTGDPSSSDTNPLNNPKLTQFVVRPTYFRYLEEWGQNFCTERKKRLEKIKEECVKSGGERCSGDGENCKDIRTQDYSTVRDFNCPSCGKSCRFYKKWIKTKKDEFIKQKEEYSKQKNDAQSNNNDYKEFSKTLGNYNDAAKYLERLKNGPCKTNKENNKGEDEIKFDENHDTFQHTEYCDPCPKFKTNCQNGDCKGANGNTCNGETVTAENFKDKIDCKDVFMRVSDSNKTGFDDLEDACQKAGIFDGIRKEQWKCGYVCGVDVCKLENVNGKKVGASQNQKHIIQIRALLKRWVEYFIQDYNKIKNKLKPCIENGEKPKCENKCNDKCNCASKWIDEKRTEWQEIKKRYVKQYNGGGTEKKTLVKNFLEDLQSQIDFKKATGREKISDFESSCHCNGADSSKSAEDGKERDIVECLLDKLQTKATSCPNQASDKPEALCEKSPTHVEDDDEPIEEEDPENKIGQRPSFCPEQQQEEVKEESGCEPASPDEEKQREKEKEKEKDKGDEETEQAAQPPRGEQKPEKVPPSPVEPRSPAPEELPSQPIPQPSDNTSDILATTIPFGVALALGSIAFLFLK</sequence>
<organism evidence="7 8">
    <name type="scientific">Plasmodium falciparum Tanzania</name>
    <name type="common">2000708</name>
    <dbReference type="NCBI Taxonomy" id="1036725"/>
    <lineage>
        <taxon>Eukaryota</taxon>
        <taxon>Sar</taxon>
        <taxon>Alveolata</taxon>
        <taxon>Apicomplexa</taxon>
        <taxon>Aconoidasida</taxon>
        <taxon>Haemosporida</taxon>
        <taxon>Plasmodiidae</taxon>
        <taxon>Plasmodium</taxon>
        <taxon>Plasmodium (Laverania)</taxon>
    </lineage>
</organism>
<dbReference type="Pfam" id="PF18562">
    <property type="entry name" value="CIDR1_gamma"/>
    <property type="match status" value="1"/>
</dbReference>
<dbReference type="Gene3D" id="1.20.1310.20">
    <property type="entry name" value="Duffy-antigen binding domain"/>
    <property type="match status" value="1"/>
</dbReference>
<dbReference type="Gene3D" id="1.20.58.1930">
    <property type="match status" value="1"/>
</dbReference>
<dbReference type="FunFam" id="1.20.58.830:FF:000001">
    <property type="entry name" value="Erythrocyte membrane protein 1, PfEMP1"/>
    <property type="match status" value="1"/>
</dbReference>
<dbReference type="InterPro" id="IPR008602">
    <property type="entry name" value="Duffy-antigen-binding"/>
</dbReference>
<name>A0A024VXU4_PLAFA</name>
<feature type="non-terminal residue" evidence="7">
    <location>
        <position position="1"/>
    </location>
</feature>
<dbReference type="SUPFAM" id="SSF140924">
    <property type="entry name" value="Duffy binding domain-like"/>
    <property type="match status" value="2"/>
</dbReference>
<feature type="non-terminal residue" evidence="7">
    <location>
        <position position="689"/>
    </location>
</feature>
<keyword evidence="2" id="KW-0812">Transmembrane</keyword>
<accession>A0A024VXU4</accession>
<dbReference type="GO" id="GO:0046789">
    <property type="term" value="F:host cell surface receptor binding"/>
    <property type="evidence" value="ECO:0007669"/>
    <property type="project" value="InterPro"/>
</dbReference>
<feature type="compositionally biased region" description="Basic and acidic residues" evidence="1">
    <location>
        <begin position="545"/>
        <end position="558"/>
    </location>
</feature>
<dbReference type="GO" id="GO:0016020">
    <property type="term" value="C:membrane"/>
    <property type="evidence" value="ECO:0007669"/>
    <property type="project" value="InterPro"/>
</dbReference>
<feature type="domain" description="Duffy-binding-like" evidence="3">
    <location>
        <begin position="401"/>
        <end position="546"/>
    </location>
</feature>
<reference evidence="7 8" key="1">
    <citation type="submission" date="2013-02" db="EMBL/GenBank/DDBJ databases">
        <title>The Genome Annotation of Plasmodium falciparum Tanzania (2000708).</title>
        <authorList>
            <consortium name="The Broad Institute Genome Sequencing Platform"/>
            <consortium name="The Broad Institute Genome Sequencing Center for Infectious Disease"/>
            <person name="Neafsey D."/>
            <person name="Hoffman S."/>
            <person name="Volkman S."/>
            <person name="Rosenthal P."/>
            <person name="Walker B."/>
            <person name="Young S.K."/>
            <person name="Zeng Q."/>
            <person name="Gargeya S."/>
            <person name="Fitzgerald M."/>
            <person name="Haas B."/>
            <person name="Abouelleil A."/>
            <person name="Allen A.W."/>
            <person name="Alvarado L."/>
            <person name="Arachchi H.M."/>
            <person name="Berlin A.M."/>
            <person name="Chapman S.B."/>
            <person name="Gainer-Dewar J."/>
            <person name="Goldberg J."/>
            <person name="Griggs A."/>
            <person name="Gujja S."/>
            <person name="Hansen M."/>
            <person name="Howarth C."/>
            <person name="Imamovic A."/>
            <person name="Ireland A."/>
            <person name="Larimer J."/>
            <person name="McCowan C."/>
            <person name="Murphy C."/>
            <person name="Pearson M."/>
            <person name="Poon T.W."/>
            <person name="Priest M."/>
            <person name="Roberts A."/>
            <person name="Saif S."/>
            <person name="Shea T."/>
            <person name="Sisk P."/>
            <person name="Sykes S."/>
            <person name="Wortman J."/>
            <person name="Nusbaum C."/>
            <person name="Birren B."/>
        </authorList>
    </citation>
    <scope>NUCLEOTIDE SEQUENCE [LARGE SCALE GENOMIC DNA]</scope>
    <source>
        <strain evidence="8">Tanzania (2000708)</strain>
    </source>
</reference>
<dbReference type="InterPro" id="IPR042202">
    <property type="entry name" value="Duffy-ag-bd_sf"/>
</dbReference>
<feature type="compositionally biased region" description="Pro residues" evidence="1">
    <location>
        <begin position="637"/>
        <end position="647"/>
    </location>
</feature>
<dbReference type="Pfam" id="PF05424">
    <property type="entry name" value="Duffy_binding"/>
    <property type="match status" value="1"/>
</dbReference>
<dbReference type="Pfam" id="PF22672">
    <property type="entry name" value="DBL_C"/>
    <property type="match status" value="1"/>
</dbReference>
<dbReference type="AlphaFoldDB" id="A0A024VXU4"/>
<feature type="domain" description="Duffy-antigen binding" evidence="4">
    <location>
        <begin position="3"/>
        <end position="67"/>
    </location>
</feature>
<evidence type="ECO:0008006" key="9">
    <source>
        <dbReference type="Google" id="ProtNLM"/>
    </source>
</evidence>
<evidence type="ECO:0000313" key="7">
    <source>
        <dbReference type="EMBL" id="ETW33143.1"/>
    </source>
</evidence>
<feature type="compositionally biased region" description="Acidic residues" evidence="1">
    <location>
        <begin position="559"/>
        <end position="570"/>
    </location>
</feature>
<evidence type="ECO:0000313" key="8">
    <source>
        <dbReference type="Proteomes" id="UP000030708"/>
    </source>
</evidence>
<keyword evidence="2" id="KW-1133">Transmembrane helix</keyword>